<gene>
    <name evidence="2" type="ORF">GCM10023205_77040</name>
</gene>
<proteinExistence type="predicted"/>
<protein>
    <submittedName>
        <fullName evidence="2">Uncharacterized protein</fullName>
    </submittedName>
</protein>
<evidence type="ECO:0000313" key="2">
    <source>
        <dbReference type="EMBL" id="GAA4992959.1"/>
    </source>
</evidence>
<dbReference type="Proteomes" id="UP001500466">
    <property type="component" value="Unassembled WGS sequence"/>
</dbReference>
<feature type="region of interest" description="Disordered" evidence="1">
    <location>
        <begin position="65"/>
        <end position="129"/>
    </location>
</feature>
<accession>A0ABP9IA39</accession>
<feature type="compositionally biased region" description="Basic and acidic residues" evidence="1">
    <location>
        <begin position="103"/>
        <end position="114"/>
    </location>
</feature>
<organism evidence="2 3">
    <name type="scientific">Yinghuangia aomiensis</name>
    <dbReference type="NCBI Taxonomy" id="676205"/>
    <lineage>
        <taxon>Bacteria</taxon>
        <taxon>Bacillati</taxon>
        <taxon>Actinomycetota</taxon>
        <taxon>Actinomycetes</taxon>
        <taxon>Kitasatosporales</taxon>
        <taxon>Streptomycetaceae</taxon>
        <taxon>Yinghuangia</taxon>
    </lineage>
</organism>
<dbReference type="EMBL" id="BAABHS010000048">
    <property type="protein sequence ID" value="GAA4992959.1"/>
    <property type="molecule type" value="Genomic_DNA"/>
</dbReference>
<keyword evidence="3" id="KW-1185">Reference proteome</keyword>
<sequence>MFGTLAGTVSVSASENNTSGAEASTVRSPAPARPGLMVAFDRDDPDRPDPCFGFGSAVDPNGFDRFDGFDATTRNAPFAPRGPHQQPEKCTCDGEPNACGTQHDADTRKCHDGRQGWGGRGAPPGSASRWGWVCFASRMQ</sequence>
<evidence type="ECO:0000313" key="3">
    <source>
        <dbReference type="Proteomes" id="UP001500466"/>
    </source>
</evidence>
<name>A0ABP9IA39_9ACTN</name>
<evidence type="ECO:0000256" key="1">
    <source>
        <dbReference type="SAM" id="MobiDB-lite"/>
    </source>
</evidence>
<reference evidence="3" key="1">
    <citation type="journal article" date="2019" name="Int. J. Syst. Evol. Microbiol.">
        <title>The Global Catalogue of Microorganisms (GCM) 10K type strain sequencing project: providing services to taxonomists for standard genome sequencing and annotation.</title>
        <authorList>
            <consortium name="The Broad Institute Genomics Platform"/>
            <consortium name="The Broad Institute Genome Sequencing Center for Infectious Disease"/>
            <person name="Wu L."/>
            <person name="Ma J."/>
        </authorList>
    </citation>
    <scope>NUCLEOTIDE SEQUENCE [LARGE SCALE GENOMIC DNA]</scope>
    <source>
        <strain evidence="3">JCM 17986</strain>
    </source>
</reference>
<feature type="compositionally biased region" description="Polar residues" evidence="1">
    <location>
        <begin position="7"/>
        <end position="27"/>
    </location>
</feature>
<comment type="caution">
    <text evidence="2">The sequence shown here is derived from an EMBL/GenBank/DDBJ whole genome shotgun (WGS) entry which is preliminary data.</text>
</comment>
<feature type="region of interest" description="Disordered" evidence="1">
    <location>
        <begin position="1"/>
        <end position="44"/>
    </location>
</feature>